<protein>
    <recommendedName>
        <fullName evidence="5">HEAT repeat protein</fullName>
    </recommendedName>
</protein>
<evidence type="ECO:0000256" key="2">
    <source>
        <dbReference type="SAM" id="Phobius"/>
    </source>
</evidence>
<name>A0A5C6CVB3_9BACT</name>
<evidence type="ECO:0000313" key="3">
    <source>
        <dbReference type="EMBL" id="TWU26906.1"/>
    </source>
</evidence>
<keyword evidence="2" id="KW-0812">Transmembrane</keyword>
<sequence>MNTPISSLADSSVRRQNDLASGSPLSRQSIDRSFLDSGDFDMQSGAPHDLPNPFALHLHGSVKRNAGKPGSGRQAFKTSLKFFSIVAILFGVTLAVGSYSKQWIVKQWMRDFESLQVAEKQQRLLQISELGLPAIDSLVHAMTDHQPEVARTAYELLLESQNTWTSLDWNTARKHHHAMVMALDTVSDSLAESRTGWSCGLLQQTIMESVQKSDQESQSLYNLATTTLSRMSLSDGARASVVDDAPLDPKQPVRLAVRTKPLPVSEANTDNAWTGWPDAEPAIISSGGSSQNASAAEQSPPAPSVYRSSASALKPVNPNESIVLNDVHDPRGMAPTSTDQASTAPPSMAPSTASARSPVVPTSFLTESPLETYTTESVIYWLGSEQANLRERAKNELQRRGFSKSQMEIATHIAAADVGSRIELVDTISRSSIDDPRPWLTLLLNDESREVRLRTISVIATMNDSAMNQKLRQRLVDERDPIVNAKIRGVLKLR</sequence>
<keyword evidence="2" id="KW-0472">Membrane</keyword>
<feature type="compositionally biased region" description="Low complexity" evidence="1">
    <location>
        <begin position="282"/>
        <end position="299"/>
    </location>
</feature>
<dbReference type="Proteomes" id="UP000316304">
    <property type="component" value="Unassembled WGS sequence"/>
</dbReference>
<dbReference type="RefSeq" id="WP_146593172.1">
    <property type="nucleotide sequence ID" value="NZ_SJPT01000001.1"/>
</dbReference>
<evidence type="ECO:0000313" key="4">
    <source>
        <dbReference type="Proteomes" id="UP000316304"/>
    </source>
</evidence>
<proteinExistence type="predicted"/>
<dbReference type="EMBL" id="SJPT01000001">
    <property type="protein sequence ID" value="TWU26906.1"/>
    <property type="molecule type" value="Genomic_DNA"/>
</dbReference>
<reference evidence="3 4" key="1">
    <citation type="submission" date="2019-02" db="EMBL/GenBank/DDBJ databases">
        <title>Deep-cultivation of Planctomycetes and their phenomic and genomic characterization uncovers novel biology.</title>
        <authorList>
            <person name="Wiegand S."/>
            <person name="Jogler M."/>
            <person name="Boedeker C."/>
            <person name="Pinto D."/>
            <person name="Vollmers J."/>
            <person name="Rivas-Marin E."/>
            <person name="Kohn T."/>
            <person name="Peeters S.H."/>
            <person name="Heuer A."/>
            <person name="Rast P."/>
            <person name="Oberbeckmann S."/>
            <person name="Bunk B."/>
            <person name="Jeske O."/>
            <person name="Meyerdierks A."/>
            <person name="Storesund J.E."/>
            <person name="Kallscheuer N."/>
            <person name="Luecker S."/>
            <person name="Lage O.M."/>
            <person name="Pohl T."/>
            <person name="Merkel B.J."/>
            <person name="Hornburger P."/>
            <person name="Mueller R.-W."/>
            <person name="Bruemmer F."/>
            <person name="Labrenz M."/>
            <person name="Spormann A.M."/>
            <person name="Op Den Camp H."/>
            <person name="Overmann J."/>
            <person name="Amann R."/>
            <person name="Jetten M.S.M."/>
            <person name="Mascher T."/>
            <person name="Medema M.H."/>
            <person name="Devos D.P."/>
            <person name="Kaster A.-K."/>
            <person name="Ovreas L."/>
            <person name="Rohde M."/>
            <person name="Galperin M.Y."/>
            <person name="Jogler C."/>
        </authorList>
    </citation>
    <scope>NUCLEOTIDE SEQUENCE [LARGE SCALE GENOMIC DNA]</scope>
    <source>
        <strain evidence="3 4">Pla52o</strain>
    </source>
</reference>
<evidence type="ECO:0000256" key="1">
    <source>
        <dbReference type="SAM" id="MobiDB-lite"/>
    </source>
</evidence>
<dbReference type="OrthoDB" id="281574at2"/>
<feature type="transmembrane region" description="Helical" evidence="2">
    <location>
        <begin position="82"/>
        <end position="100"/>
    </location>
</feature>
<gene>
    <name evidence="3" type="ORF">Pla52o_07620</name>
</gene>
<keyword evidence="4" id="KW-1185">Reference proteome</keyword>
<organism evidence="3 4">
    <name type="scientific">Novipirellula galeiformis</name>
    <dbReference type="NCBI Taxonomy" id="2528004"/>
    <lineage>
        <taxon>Bacteria</taxon>
        <taxon>Pseudomonadati</taxon>
        <taxon>Planctomycetota</taxon>
        <taxon>Planctomycetia</taxon>
        <taxon>Pirellulales</taxon>
        <taxon>Pirellulaceae</taxon>
        <taxon>Novipirellula</taxon>
    </lineage>
</organism>
<keyword evidence="2" id="KW-1133">Transmembrane helix</keyword>
<evidence type="ECO:0008006" key="5">
    <source>
        <dbReference type="Google" id="ProtNLM"/>
    </source>
</evidence>
<feature type="region of interest" description="Disordered" evidence="1">
    <location>
        <begin position="265"/>
        <end position="356"/>
    </location>
</feature>
<dbReference type="AlphaFoldDB" id="A0A5C6CVB3"/>
<comment type="caution">
    <text evidence="3">The sequence shown here is derived from an EMBL/GenBank/DDBJ whole genome shotgun (WGS) entry which is preliminary data.</text>
</comment>
<feature type="compositionally biased region" description="Low complexity" evidence="1">
    <location>
        <begin position="341"/>
        <end position="356"/>
    </location>
</feature>
<feature type="region of interest" description="Disordered" evidence="1">
    <location>
        <begin position="1"/>
        <end position="26"/>
    </location>
</feature>
<feature type="compositionally biased region" description="Polar residues" evidence="1">
    <location>
        <begin position="1"/>
        <end position="10"/>
    </location>
</feature>
<accession>A0A5C6CVB3</accession>